<feature type="transmembrane region" description="Helical" evidence="8">
    <location>
        <begin position="290"/>
        <end position="310"/>
    </location>
</feature>
<keyword evidence="11" id="KW-1185">Reference proteome</keyword>
<feature type="compositionally biased region" description="Basic and acidic residues" evidence="7">
    <location>
        <begin position="1"/>
        <end position="18"/>
    </location>
</feature>
<dbReference type="PANTHER" id="PTHR23501">
    <property type="entry name" value="MAJOR FACILITATOR SUPERFAMILY"/>
    <property type="match status" value="1"/>
</dbReference>
<evidence type="ECO:0000256" key="2">
    <source>
        <dbReference type="ARBA" id="ARBA00007520"/>
    </source>
</evidence>
<feature type="transmembrane region" description="Helical" evidence="8">
    <location>
        <begin position="130"/>
        <end position="149"/>
    </location>
</feature>
<dbReference type="FunFam" id="1.20.1250.20:FF:000429">
    <property type="entry name" value="MFS drug efflux transporter, putative"/>
    <property type="match status" value="1"/>
</dbReference>
<dbReference type="Proteomes" id="UP000191500">
    <property type="component" value="Unassembled WGS sequence"/>
</dbReference>
<evidence type="ECO:0000313" key="10">
    <source>
        <dbReference type="EMBL" id="OQE36690.1"/>
    </source>
</evidence>
<dbReference type="Pfam" id="PF07690">
    <property type="entry name" value="MFS_1"/>
    <property type="match status" value="1"/>
</dbReference>
<evidence type="ECO:0000256" key="8">
    <source>
        <dbReference type="SAM" id="Phobius"/>
    </source>
</evidence>
<feature type="transmembrane region" description="Helical" evidence="8">
    <location>
        <begin position="458"/>
        <end position="482"/>
    </location>
</feature>
<evidence type="ECO:0000256" key="4">
    <source>
        <dbReference type="ARBA" id="ARBA00022692"/>
    </source>
</evidence>
<dbReference type="GO" id="GO:0005886">
    <property type="term" value="C:plasma membrane"/>
    <property type="evidence" value="ECO:0007669"/>
    <property type="project" value="TreeGrafter"/>
</dbReference>
<dbReference type="SUPFAM" id="SSF103473">
    <property type="entry name" value="MFS general substrate transporter"/>
    <property type="match status" value="1"/>
</dbReference>
<feature type="transmembrane region" description="Helical" evidence="8">
    <location>
        <begin position="371"/>
        <end position="389"/>
    </location>
</feature>
<feature type="region of interest" description="Disordered" evidence="7">
    <location>
        <begin position="1"/>
        <end position="32"/>
    </location>
</feature>
<dbReference type="PROSITE" id="PS50850">
    <property type="entry name" value="MFS"/>
    <property type="match status" value="1"/>
</dbReference>
<keyword evidence="6 8" id="KW-0472">Membrane</keyword>
<evidence type="ECO:0000313" key="11">
    <source>
        <dbReference type="Proteomes" id="UP000191500"/>
    </source>
</evidence>
<name>A0A1V6UE24_9EURO</name>
<dbReference type="InterPro" id="IPR011701">
    <property type="entry name" value="MFS"/>
</dbReference>
<organism evidence="10 11">
    <name type="scientific">Penicillium coprophilum</name>
    <dbReference type="NCBI Taxonomy" id="36646"/>
    <lineage>
        <taxon>Eukaryota</taxon>
        <taxon>Fungi</taxon>
        <taxon>Dikarya</taxon>
        <taxon>Ascomycota</taxon>
        <taxon>Pezizomycotina</taxon>
        <taxon>Eurotiomycetes</taxon>
        <taxon>Eurotiomycetidae</taxon>
        <taxon>Eurotiales</taxon>
        <taxon>Aspergillaceae</taxon>
        <taxon>Penicillium</taxon>
    </lineage>
</organism>
<keyword evidence="5 8" id="KW-1133">Transmembrane helix</keyword>
<dbReference type="EMBL" id="MDDG01000011">
    <property type="protein sequence ID" value="OQE36690.1"/>
    <property type="molecule type" value="Genomic_DNA"/>
</dbReference>
<comment type="caution">
    <text evidence="10">The sequence shown here is derived from an EMBL/GenBank/DDBJ whole genome shotgun (WGS) entry which is preliminary data.</text>
</comment>
<feature type="transmembrane region" description="Helical" evidence="8">
    <location>
        <begin position="259"/>
        <end position="284"/>
    </location>
</feature>
<gene>
    <name evidence="10" type="ORF">PENCOP_c011G03974</name>
</gene>
<feature type="transmembrane region" description="Helical" evidence="8">
    <location>
        <begin position="426"/>
        <end position="446"/>
    </location>
</feature>
<evidence type="ECO:0000256" key="5">
    <source>
        <dbReference type="ARBA" id="ARBA00022989"/>
    </source>
</evidence>
<evidence type="ECO:0000256" key="1">
    <source>
        <dbReference type="ARBA" id="ARBA00004141"/>
    </source>
</evidence>
<dbReference type="InterPro" id="IPR020846">
    <property type="entry name" value="MFS_dom"/>
</dbReference>
<accession>A0A1V6UE24</accession>
<feature type="transmembrane region" description="Helical" evidence="8">
    <location>
        <begin position="188"/>
        <end position="207"/>
    </location>
</feature>
<evidence type="ECO:0000256" key="6">
    <source>
        <dbReference type="ARBA" id="ARBA00023136"/>
    </source>
</evidence>
<feature type="transmembrane region" description="Helical" evidence="8">
    <location>
        <begin position="59"/>
        <end position="78"/>
    </location>
</feature>
<comment type="subcellular location">
    <subcellularLocation>
        <location evidence="1">Membrane</location>
        <topology evidence="1">Multi-pass membrane protein</topology>
    </subcellularLocation>
</comment>
<dbReference type="AlphaFoldDB" id="A0A1V6UE24"/>
<feature type="transmembrane region" description="Helical" evidence="8">
    <location>
        <begin position="219"/>
        <end position="238"/>
    </location>
</feature>
<keyword evidence="3" id="KW-0813">Transport</keyword>
<dbReference type="Gene3D" id="1.20.1250.20">
    <property type="entry name" value="MFS general substrate transporter like domains"/>
    <property type="match status" value="1"/>
</dbReference>
<evidence type="ECO:0000256" key="3">
    <source>
        <dbReference type="ARBA" id="ARBA00022448"/>
    </source>
</evidence>
<evidence type="ECO:0000256" key="7">
    <source>
        <dbReference type="SAM" id="MobiDB-lite"/>
    </source>
</evidence>
<dbReference type="InterPro" id="IPR036259">
    <property type="entry name" value="MFS_trans_sf"/>
</dbReference>
<feature type="transmembrane region" description="Helical" evidence="8">
    <location>
        <begin position="155"/>
        <end position="176"/>
    </location>
</feature>
<comment type="similarity">
    <text evidence="2">Belongs to the major facilitator superfamily. TCR/Tet family.</text>
</comment>
<feature type="domain" description="Major facilitator superfamily (MFS) profile" evidence="9">
    <location>
        <begin position="65"/>
        <end position="567"/>
    </location>
</feature>
<dbReference type="STRING" id="36646.A0A1V6UE24"/>
<proteinExistence type="inferred from homology"/>
<feature type="transmembrane region" description="Helical" evidence="8">
    <location>
        <begin position="525"/>
        <end position="554"/>
    </location>
</feature>
<feature type="transmembrane region" description="Helical" evidence="8">
    <location>
        <begin position="331"/>
        <end position="351"/>
    </location>
</feature>
<feature type="transmembrane region" description="Helical" evidence="8">
    <location>
        <begin position="396"/>
        <end position="414"/>
    </location>
</feature>
<protein>
    <recommendedName>
        <fullName evidence="9">Major facilitator superfamily (MFS) profile domain-containing protein</fullName>
    </recommendedName>
</protein>
<dbReference type="PANTHER" id="PTHR23501:SF12">
    <property type="entry name" value="MAJOR FACILITATOR SUPERFAMILY (MFS) PROFILE DOMAIN-CONTAINING PROTEIN-RELATED"/>
    <property type="match status" value="1"/>
</dbReference>
<dbReference type="CDD" id="cd17502">
    <property type="entry name" value="MFS_Azr1_MDR_like"/>
    <property type="match status" value="1"/>
</dbReference>
<reference evidence="11" key="1">
    <citation type="journal article" date="2017" name="Nat. Microbiol.">
        <title>Global analysis of biosynthetic gene clusters reveals vast potential of secondary metabolite production in Penicillium species.</title>
        <authorList>
            <person name="Nielsen J.C."/>
            <person name="Grijseels S."/>
            <person name="Prigent S."/>
            <person name="Ji B."/>
            <person name="Dainat J."/>
            <person name="Nielsen K.F."/>
            <person name="Frisvad J.C."/>
            <person name="Workman M."/>
            <person name="Nielsen J."/>
        </authorList>
    </citation>
    <scope>NUCLEOTIDE SEQUENCE [LARGE SCALE GENOMIC DNA]</scope>
    <source>
        <strain evidence="11">IBT 31321</strain>
    </source>
</reference>
<sequence length="567" mass="60704">MGPATDSEKLSSDPKLDTDSGQSDESPTVAPVIEDAEKQLQADLEPKEPHEQETREIGGWKWVVVVLAIYSSQFLFALDQTIVANVQPAIVEQFHSVDRLSWVSVAFLIGAAGTNLVWGKIFSHFNIKWTYIATILIFEVGSAICGAAPNMNSLIVGRAICGVSGAGMYVGLMTQLAVTTTIQERPMYIGGAGLVWGIGTVLGPIIGGAFTDSSATWRWSFYINLCVGAVCAPVYLFMLPNKDMRRGTSFAERAREIDYLGTILLIGAFFSGVMAVSFGGVMYPWNSGRIIGLFVCSGVLFIMFGVQQAYALFTTPARRILPVEFFKSRTILILFAMTAAGGTSLFLPIYMTPLYFQFSRGDGALQSGVRLLPFIMLMIFATISNGAFLSKVGYYMPWYFVGGILVVIGGALMFTVDTTTSVSNIYGYTVLIGIGAGLFCQASFSVGQAVVKPEMVPASIGFISTGQITGITLALAIANAVFLNKSEDGIKAILPNTPTAEIQQTITGAGSALFENLSADDRQRVLVVIVSAISSTYALVITAGSLVTVLSLLLKRNRLFVTAAAVA</sequence>
<dbReference type="GO" id="GO:0022857">
    <property type="term" value="F:transmembrane transporter activity"/>
    <property type="evidence" value="ECO:0007669"/>
    <property type="project" value="InterPro"/>
</dbReference>
<evidence type="ECO:0000259" key="9">
    <source>
        <dbReference type="PROSITE" id="PS50850"/>
    </source>
</evidence>
<feature type="transmembrane region" description="Helical" evidence="8">
    <location>
        <begin position="100"/>
        <end position="118"/>
    </location>
</feature>
<keyword evidence="4 8" id="KW-0812">Transmembrane</keyword>